<evidence type="ECO:0000313" key="2">
    <source>
        <dbReference type="Proteomes" id="UP000321570"/>
    </source>
</evidence>
<organism evidence="1 2">
    <name type="scientific">Hymenolepis diminuta</name>
    <name type="common">Rat tapeworm</name>
    <dbReference type="NCBI Taxonomy" id="6216"/>
    <lineage>
        <taxon>Eukaryota</taxon>
        <taxon>Metazoa</taxon>
        <taxon>Spiralia</taxon>
        <taxon>Lophotrochozoa</taxon>
        <taxon>Platyhelminthes</taxon>
        <taxon>Cestoda</taxon>
        <taxon>Eucestoda</taxon>
        <taxon>Cyclophyllidea</taxon>
        <taxon>Hymenolepididae</taxon>
        <taxon>Hymenolepis</taxon>
    </lineage>
</organism>
<gene>
    <name evidence="1" type="ORF">WMSIL1_LOCUS4566</name>
</gene>
<protein>
    <submittedName>
        <fullName evidence="1">Uncharacterized protein</fullName>
    </submittedName>
</protein>
<proteinExistence type="predicted"/>
<dbReference type="Proteomes" id="UP000321570">
    <property type="component" value="Unassembled WGS sequence"/>
</dbReference>
<accession>A0A564YBS3</accession>
<reference evidence="1 2" key="1">
    <citation type="submission" date="2019-07" db="EMBL/GenBank/DDBJ databases">
        <authorList>
            <person name="Jastrzebski P J."/>
            <person name="Paukszto L."/>
            <person name="Jastrzebski P J."/>
        </authorList>
    </citation>
    <scope>NUCLEOTIDE SEQUENCE [LARGE SCALE GENOMIC DNA]</scope>
    <source>
        <strain evidence="1 2">WMS-il1</strain>
    </source>
</reference>
<dbReference type="AlphaFoldDB" id="A0A564YBS3"/>
<sequence>MLASLTSGLDVLSVKFHSKKFSIVLNVSTATVSHTSTSNSAKTLVLLVCPTVILTATLLQAANNNMKSQQSVRESVKMSNSTHSTKSTKPIVAPVKLVLVSAAPKQQPVQKSCLLNHYAT</sequence>
<dbReference type="EMBL" id="CABIJS010000123">
    <property type="protein sequence ID" value="VUZ44148.1"/>
    <property type="molecule type" value="Genomic_DNA"/>
</dbReference>
<evidence type="ECO:0000313" key="1">
    <source>
        <dbReference type="EMBL" id="VUZ44148.1"/>
    </source>
</evidence>
<keyword evidence="2" id="KW-1185">Reference proteome</keyword>
<name>A0A564YBS3_HYMDI</name>